<gene>
    <name evidence="2" type="ORF">TUBRATIS_006790</name>
</gene>
<name>A0A437AP80_9MICR</name>
<protein>
    <submittedName>
        <fullName evidence="2">Uncharacterized protein</fullName>
    </submittedName>
</protein>
<evidence type="ECO:0000313" key="2">
    <source>
        <dbReference type="EMBL" id="RVD92806.1"/>
    </source>
</evidence>
<proteinExistence type="predicted"/>
<dbReference type="Pfam" id="PF17003">
    <property type="entry name" value="Actin_micro"/>
    <property type="match status" value="1"/>
</dbReference>
<organism evidence="2 3">
    <name type="scientific">Tubulinosema ratisbonensis</name>
    <dbReference type="NCBI Taxonomy" id="291195"/>
    <lineage>
        <taxon>Eukaryota</taxon>
        <taxon>Fungi</taxon>
        <taxon>Fungi incertae sedis</taxon>
        <taxon>Microsporidia</taxon>
        <taxon>Tubulinosematoidea</taxon>
        <taxon>Tubulinosematidae</taxon>
        <taxon>Tubulinosema</taxon>
    </lineage>
</organism>
<feature type="compositionally biased region" description="Basic residues" evidence="1">
    <location>
        <begin position="261"/>
        <end position="270"/>
    </location>
</feature>
<reference evidence="2 3" key="1">
    <citation type="submission" date="2018-10" db="EMBL/GenBank/DDBJ databases">
        <title>Draft genome sequence of the microsporidian Tubulinosema ratisbonensis.</title>
        <authorList>
            <person name="Polonais V."/>
            <person name="Peyretaillade E."/>
            <person name="Niehus S."/>
            <person name="Wawrzyniak I."/>
            <person name="Franchet A."/>
            <person name="Gaspin C."/>
            <person name="Reichstadt M."/>
            <person name="Belser C."/>
            <person name="Labadie K."/>
            <person name="Delbac F."/>
            <person name="Ferrandon D."/>
        </authorList>
    </citation>
    <scope>NUCLEOTIDE SEQUENCE [LARGE SCALE GENOMIC DNA]</scope>
    <source>
        <strain evidence="2 3">Franzen</strain>
    </source>
</reference>
<feature type="region of interest" description="Disordered" evidence="1">
    <location>
        <begin position="251"/>
        <end position="278"/>
    </location>
</feature>
<comment type="caution">
    <text evidence="2">The sequence shown here is derived from an EMBL/GenBank/DDBJ whole genome shotgun (WGS) entry which is preliminary data.</text>
</comment>
<evidence type="ECO:0000313" key="3">
    <source>
        <dbReference type="Proteomes" id="UP000282876"/>
    </source>
</evidence>
<dbReference type="AlphaFoldDB" id="A0A437AP80"/>
<dbReference type="VEuPathDB" id="MicrosporidiaDB:TUBRATIS_006790"/>
<sequence>MVNQLNKQINAPSFPVLTIQNKYVQSYFMKNDNSYYTRTDYTYNEKEIILLTYNKIIYKEKSLSHSLFLNLGSNTQKFKSLSSFVDEFENLILKLEIQRFSNIVFVFYDYLTRSEIMGVLDSFLMKLQMKSAMILPFSLMVSVSLTLNNCISMILCDDGAIFGYIDDNCLLDIYRLSSTKEFSYGFKVMDEEDFSEEFSKKNGDQKFICDLCHLVNFYDKMSEHFKIEHFGKDTFDKENLHIIPIETKEEDEEIKKENSQKSRRKTKGKERKISEEDKVEPEKVKKKVFPSQESFLEIEHFDFLNQVLYLLKKYVSVSKNDKNKKVINVLVSIQSNSKDFSELIKSIKESVEGNVLVVEECENKAIIGANMICSVETAKELWISDQEWCDFKLRILKEKVLFNI</sequence>
<accession>A0A437AP80</accession>
<dbReference type="OrthoDB" id="2194524at2759"/>
<dbReference type="EMBL" id="RCSS01000141">
    <property type="protein sequence ID" value="RVD92806.1"/>
    <property type="molecule type" value="Genomic_DNA"/>
</dbReference>
<evidence type="ECO:0000256" key="1">
    <source>
        <dbReference type="SAM" id="MobiDB-lite"/>
    </source>
</evidence>
<dbReference type="Gene3D" id="3.30.420.40">
    <property type="match status" value="1"/>
</dbReference>
<dbReference type="Proteomes" id="UP000282876">
    <property type="component" value="Unassembled WGS sequence"/>
</dbReference>
<keyword evidence="3" id="KW-1185">Reference proteome</keyword>